<name>A0A1W9NY80_UNCC3</name>
<evidence type="ECO:0008006" key="4">
    <source>
        <dbReference type="Google" id="ProtNLM"/>
    </source>
</evidence>
<dbReference type="STRING" id="1968527.B5M47_01970"/>
<feature type="transmembrane region" description="Helical" evidence="1">
    <location>
        <begin position="93"/>
        <end position="116"/>
    </location>
</feature>
<dbReference type="Proteomes" id="UP000192520">
    <property type="component" value="Unassembled WGS sequence"/>
</dbReference>
<comment type="caution">
    <text evidence="2">The sequence shown here is derived from an EMBL/GenBank/DDBJ whole genome shotgun (WGS) entry which is preliminary data.</text>
</comment>
<accession>A0A1W9NY80</accession>
<sequence length="478" mass="52605">MKELTFDSFDNLALILERIKNEEDSEITIRAGPDSPVFQSPVNKDLISRMAKRWGKKVSVRSEQAEERENPPLSEKVVKKGKSRHRFSSGLKLTLLIAGMFFLFFGGAVAFVYFYLPRATVSLYVEETEVSRQESFTVNPTVTQVDVENLIIPGEVVEVKNSQSREANATGVKLTGEKAAGTVTVANNTTVGISLDSGVKISSGDLNFILQQAVEVPPKTIKVVSAFTEEHIRGTVENVSVVAENIGADYNLPAGTNFTVDDYDPGKVYAIGEADFSGGSTTEVTVISAKDQSQAQEEIAAEIAAKNKDDIKSRLVGDQQLLEESIKDAVLKTQFSSPVGAETKSFMVTVTVSSKAVVFSRSQARELLTALLNRNVPEGFELSLDKTSVRIEFLKVEEPDKLFLSGTIKAMVVPKFNRQEIANSLRGLKPSRAEAVLRGLKGINGYQISLWPRLPYFLQILPHRSNRIKIDLIVRENE</sequence>
<dbReference type="AlphaFoldDB" id="A0A1W9NY80"/>
<keyword evidence="1" id="KW-1133">Transmembrane helix</keyword>
<keyword evidence="1" id="KW-0472">Membrane</keyword>
<dbReference type="EMBL" id="MZGJ01000008">
    <property type="protein sequence ID" value="OQX51117.1"/>
    <property type="molecule type" value="Genomic_DNA"/>
</dbReference>
<organism evidence="2 3">
    <name type="scientific">candidate division CPR3 bacterium 4484_211</name>
    <dbReference type="NCBI Taxonomy" id="1968527"/>
    <lineage>
        <taxon>Bacteria</taxon>
        <taxon>Bacteria division CPR3</taxon>
    </lineage>
</organism>
<gene>
    <name evidence="2" type="ORF">B5M47_01970</name>
</gene>
<keyword evidence="1" id="KW-0812">Transmembrane</keyword>
<protein>
    <recommendedName>
        <fullName evidence="4">Baseplate protein J-like domain-containing protein</fullName>
    </recommendedName>
</protein>
<proteinExistence type="predicted"/>
<evidence type="ECO:0000256" key="1">
    <source>
        <dbReference type="SAM" id="Phobius"/>
    </source>
</evidence>
<reference evidence="3" key="1">
    <citation type="submission" date="2017-03" db="EMBL/GenBank/DDBJ databases">
        <title>Novel pathways for hydrocarbon cycling and metabolic interdependencies in hydrothermal sediment communities.</title>
        <authorList>
            <person name="Dombrowski N."/>
            <person name="Seitz K."/>
            <person name="Teske A."/>
            <person name="Baker B."/>
        </authorList>
    </citation>
    <scope>NUCLEOTIDE SEQUENCE [LARGE SCALE GENOMIC DNA]</scope>
</reference>
<evidence type="ECO:0000313" key="3">
    <source>
        <dbReference type="Proteomes" id="UP000192520"/>
    </source>
</evidence>
<evidence type="ECO:0000313" key="2">
    <source>
        <dbReference type="EMBL" id="OQX51117.1"/>
    </source>
</evidence>